<comment type="caution">
    <text evidence="3">The sequence shown here is derived from an EMBL/GenBank/DDBJ whole genome shotgun (WGS) entry which is preliminary data.</text>
</comment>
<evidence type="ECO:0000259" key="2">
    <source>
        <dbReference type="PROSITE" id="PS50157"/>
    </source>
</evidence>
<evidence type="ECO:0000313" key="3">
    <source>
        <dbReference type="EMBL" id="RWQ99915.1"/>
    </source>
</evidence>
<gene>
    <name evidence="3" type="ORF">C8Q69DRAFT_452979</name>
</gene>
<keyword evidence="4" id="KW-1185">Reference proteome</keyword>
<dbReference type="InterPro" id="IPR013087">
    <property type="entry name" value="Znf_C2H2_type"/>
</dbReference>
<dbReference type="Gene3D" id="3.30.160.60">
    <property type="entry name" value="Classic Zinc Finger"/>
    <property type="match status" value="2"/>
</dbReference>
<keyword evidence="1" id="KW-0479">Metal-binding</keyword>
<accession>A0A443I7F5</accession>
<feature type="domain" description="C2H2-type" evidence="2">
    <location>
        <begin position="192"/>
        <end position="220"/>
    </location>
</feature>
<dbReference type="VEuPathDB" id="FungiDB:C8Q69DRAFT_452979"/>
<dbReference type="GeneID" id="39598872"/>
<dbReference type="AlphaFoldDB" id="A0A443I7F5"/>
<dbReference type="PROSITE" id="PS50157">
    <property type="entry name" value="ZINC_FINGER_C2H2_2"/>
    <property type="match status" value="1"/>
</dbReference>
<dbReference type="PROSITE" id="PS00028">
    <property type="entry name" value="ZINC_FINGER_C2H2_1"/>
    <property type="match status" value="1"/>
</dbReference>
<name>A0A443I7F5_BYSSP</name>
<dbReference type="SUPFAM" id="SSF57667">
    <property type="entry name" value="beta-beta-alpha zinc fingers"/>
    <property type="match status" value="1"/>
</dbReference>
<dbReference type="RefSeq" id="XP_028489560.1">
    <property type="nucleotide sequence ID" value="XM_028629595.1"/>
</dbReference>
<dbReference type="EMBL" id="RCNU01000001">
    <property type="protein sequence ID" value="RWQ99915.1"/>
    <property type="molecule type" value="Genomic_DNA"/>
</dbReference>
<dbReference type="InterPro" id="IPR036236">
    <property type="entry name" value="Znf_C2H2_sf"/>
</dbReference>
<dbReference type="Proteomes" id="UP000283841">
    <property type="component" value="Unassembled WGS sequence"/>
</dbReference>
<evidence type="ECO:0000256" key="1">
    <source>
        <dbReference type="PROSITE-ProRule" id="PRU00042"/>
    </source>
</evidence>
<dbReference type="GO" id="GO:0008270">
    <property type="term" value="F:zinc ion binding"/>
    <property type="evidence" value="ECO:0007669"/>
    <property type="project" value="UniProtKB-KW"/>
</dbReference>
<reference evidence="3 4" key="1">
    <citation type="journal article" date="2018" name="Front. Microbiol.">
        <title>Genomic and genetic insights into a cosmopolitan fungus, Paecilomyces variotii (Eurotiales).</title>
        <authorList>
            <person name="Urquhart A.S."/>
            <person name="Mondo S.J."/>
            <person name="Makela M.R."/>
            <person name="Hane J.K."/>
            <person name="Wiebenga A."/>
            <person name="He G."/>
            <person name="Mihaltcheva S."/>
            <person name="Pangilinan J."/>
            <person name="Lipzen A."/>
            <person name="Barry K."/>
            <person name="de Vries R.P."/>
            <person name="Grigoriev I.V."/>
            <person name="Idnurm A."/>
        </authorList>
    </citation>
    <scope>NUCLEOTIDE SEQUENCE [LARGE SCALE GENOMIC DNA]</scope>
    <source>
        <strain evidence="3 4">CBS 101075</strain>
    </source>
</reference>
<proteinExistence type="predicted"/>
<dbReference type="STRING" id="264951.A0A443I7F5"/>
<organism evidence="3 4">
    <name type="scientific">Byssochlamys spectabilis</name>
    <name type="common">Paecilomyces variotii</name>
    <dbReference type="NCBI Taxonomy" id="264951"/>
    <lineage>
        <taxon>Eukaryota</taxon>
        <taxon>Fungi</taxon>
        <taxon>Dikarya</taxon>
        <taxon>Ascomycota</taxon>
        <taxon>Pezizomycotina</taxon>
        <taxon>Eurotiomycetes</taxon>
        <taxon>Eurotiomycetidae</taxon>
        <taxon>Eurotiales</taxon>
        <taxon>Thermoascaceae</taxon>
        <taxon>Paecilomyces</taxon>
    </lineage>
</organism>
<dbReference type="SMART" id="SM00355">
    <property type="entry name" value="ZnF_C2H2"/>
    <property type="match status" value="2"/>
</dbReference>
<sequence length="220" mass="24388">MSSYIASLDLHPRRDGYLTGPLAHGENPAEEILFFQSSSEQIGVPGSFTYNPCMQIQQTVHNPGIIIPSTSVRGDQTTVGEWTGDHTTQYYPGATTGFANFRSSSYNESTSNDYGANLFRPPAHESIKGEDGNDHVAGADMLQDNQYAPRRKRTNPGPLTCGWEGCTSTDVFSCDRALWRHIKTMHVSPDAFECPVKRCGRSFGRKDKCQDHIRSSHRKG</sequence>
<evidence type="ECO:0000313" key="4">
    <source>
        <dbReference type="Proteomes" id="UP000283841"/>
    </source>
</evidence>
<keyword evidence="1" id="KW-0862">Zinc</keyword>
<protein>
    <recommendedName>
        <fullName evidence="2">C2H2-type domain-containing protein</fullName>
    </recommendedName>
</protein>
<keyword evidence="1" id="KW-0863">Zinc-finger</keyword>